<evidence type="ECO:0000313" key="2">
    <source>
        <dbReference type="Proteomes" id="UP000053477"/>
    </source>
</evidence>
<evidence type="ECO:0000313" key="1">
    <source>
        <dbReference type="EMBL" id="KLO11756.1"/>
    </source>
</evidence>
<gene>
    <name evidence="1" type="ORF">SCHPADRAFT_891366</name>
</gene>
<name>A0A0H2S471_9AGAM</name>
<protein>
    <submittedName>
        <fullName evidence="1">Uncharacterized protein</fullName>
    </submittedName>
</protein>
<sequence length="113" mass="12875">MLYHYESDARTTGATYPAPLLATSTMVFLPKLEELSYSGGEYYAQVTELARLIEKDVLPRRREIHVDSFAENRENHLEAKIAQDLRRVNELVEEADDGGQNVWQSEGLAYVLT</sequence>
<accession>A0A0H2S471</accession>
<keyword evidence="2" id="KW-1185">Reference proteome</keyword>
<dbReference type="Proteomes" id="UP000053477">
    <property type="component" value="Unassembled WGS sequence"/>
</dbReference>
<dbReference type="InParanoid" id="A0A0H2S471"/>
<reference evidence="1 2" key="1">
    <citation type="submission" date="2015-04" db="EMBL/GenBank/DDBJ databases">
        <title>Complete genome sequence of Schizopora paradoxa KUC8140, a cosmopolitan wood degrader in East Asia.</title>
        <authorList>
            <consortium name="DOE Joint Genome Institute"/>
            <person name="Min B."/>
            <person name="Park H."/>
            <person name="Jang Y."/>
            <person name="Kim J.-J."/>
            <person name="Kim K.H."/>
            <person name="Pangilinan J."/>
            <person name="Lipzen A."/>
            <person name="Riley R."/>
            <person name="Grigoriev I.V."/>
            <person name="Spatafora J.W."/>
            <person name="Choi I.-G."/>
        </authorList>
    </citation>
    <scope>NUCLEOTIDE SEQUENCE [LARGE SCALE GENOMIC DNA]</scope>
    <source>
        <strain evidence="1 2">KUC8140</strain>
    </source>
</reference>
<organism evidence="1 2">
    <name type="scientific">Schizopora paradoxa</name>
    <dbReference type="NCBI Taxonomy" id="27342"/>
    <lineage>
        <taxon>Eukaryota</taxon>
        <taxon>Fungi</taxon>
        <taxon>Dikarya</taxon>
        <taxon>Basidiomycota</taxon>
        <taxon>Agaricomycotina</taxon>
        <taxon>Agaricomycetes</taxon>
        <taxon>Hymenochaetales</taxon>
        <taxon>Schizoporaceae</taxon>
        <taxon>Schizopora</taxon>
    </lineage>
</organism>
<dbReference type="AlphaFoldDB" id="A0A0H2S471"/>
<dbReference type="EMBL" id="KQ085993">
    <property type="protein sequence ID" value="KLO11756.1"/>
    <property type="molecule type" value="Genomic_DNA"/>
</dbReference>
<proteinExistence type="predicted"/>